<keyword evidence="2" id="KW-0597">Phosphoprotein</keyword>
<dbReference type="CDD" id="cd05123">
    <property type="entry name" value="STKc_AGC"/>
    <property type="match status" value="1"/>
</dbReference>
<dbReference type="Gene3D" id="3.30.200.20">
    <property type="entry name" value="Phosphorylase Kinase, domain 1"/>
    <property type="match status" value="1"/>
</dbReference>
<dbReference type="KEGG" id="tet:TTHERM_00016020"/>
<keyword evidence="6 7" id="KW-0067">ATP-binding</keyword>
<evidence type="ECO:0000256" key="5">
    <source>
        <dbReference type="ARBA" id="ARBA00022777"/>
    </source>
</evidence>
<evidence type="ECO:0000313" key="12">
    <source>
        <dbReference type="Proteomes" id="UP000009168"/>
    </source>
</evidence>
<dbReference type="EMBL" id="GG662845">
    <property type="protein sequence ID" value="EAR88137.2"/>
    <property type="molecule type" value="Genomic_DNA"/>
</dbReference>
<dbReference type="InterPro" id="IPR011009">
    <property type="entry name" value="Kinase-like_dom_sf"/>
</dbReference>
<dbReference type="InterPro" id="IPR000961">
    <property type="entry name" value="AGC-kinase_C"/>
</dbReference>
<dbReference type="FunFam" id="1.10.510.10:FF:000008">
    <property type="entry name" value="Non-specific serine/threonine protein kinase"/>
    <property type="match status" value="1"/>
</dbReference>
<evidence type="ECO:0000256" key="6">
    <source>
        <dbReference type="ARBA" id="ARBA00022840"/>
    </source>
</evidence>
<dbReference type="InterPro" id="IPR017441">
    <property type="entry name" value="Protein_kinase_ATP_BS"/>
</dbReference>
<keyword evidence="12" id="KW-1185">Reference proteome</keyword>
<evidence type="ECO:0000259" key="9">
    <source>
        <dbReference type="PROSITE" id="PS50011"/>
    </source>
</evidence>
<dbReference type="PROSITE" id="PS00108">
    <property type="entry name" value="PROTEIN_KINASE_ST"/>
    <property type="match status" value="1"/>
</dbReference>
<dbReference type="AlphaFoldDB" id="Q22RI5"/>
<feature type="binding site" evidence="7">
    <location>
        <position position="66"/>
    </location>
    <ligand>
        <name>ATP</name>
        <dbReference type="ChEBI" id="CHEBI:30616"/>
    </ligand>
</feature>
<dbReference type="RefSeq" id="XP_001008382.2">
    <property type="nucleotide sequence ID" value="XM_001008382.3"/>
</dbReference>
<dbReference type="SMART" id="SM00133">
    <property type="entry name" value="S_TK_X"/>
    <property type="match status" value="1"/>
</dbReference>
<sequence>MGTLCAKEEKQINQNEVQEINIRNSKMPQEKINLEHFEFIKCIGTGSFGKVYLVKKKQTEDLYAMKILRKDQIKNKTQLIQTKAERYILENVDSPFVVQLAYAFQSQTKLYIVMEFCQGGDIFGHMVKQPFFPENKIKFYAAEIFLALEKLHEQGIVYRDLKPENILVSATGHIKLTDFGLSKKLKSRDEITYSFCGTAEYMAPEIISKQGHDVASDWWSFGAVLYEMLHGAPPFYEKNKERMMDKLVNQDVVIKDKYSKECQSLLRGLLTRDKTKRLGNGPEGTQEIRNHPFFNNVDWDKFLRLEVQPPYIPKVSDKYDLRNIDNNFLKMDSKDTPGDMVGSALKFSKKNEFNGFTYERGLERSYQENSLADESIFQENPNFILK</sequence>
<dbReference type="GeneID" id="7826833"/>
<dbReference type="InParanoid" id="Q22RI5"/>
<dbReference type="PROSITE" id="PS50011">
    <property type="entry name" value="PROTEIN_KINASE_DOM"/>
    <property type="match status" value="1"/>
</dbReference>
<evidence type="ECO:0000256" key="2">
    <source>
        <dbReference type="ARBA" id="ARBA00022553"/>
    </source>
</evidence>
<dbReference type="SMART" id="SM00220">
    <property type="entry name" value="S_TKc"/>
    <property type="match status" value="1"/>
</dbReference>
<feature type="domain" description="AGC-kinase C-terminal" evidence="10">
    <location>
        <begin position="295"/>
        <end position="368"/>
    </location>
</feature>
<evidence type="ECO:0000313" key="11">
    <source>
        <dbReference type="EMBL" id="EAR88137.2"/>
    </source>
</evidence>
<keyword evidence="5 11" id="KW-0418">Kinase</keyword>
<dbReference type="Pfam" id="PF00433">
    <property type="entry name" value="Pkinase_C"/>
    <property type="match status" value="1"/>
</dbReference>
<name>Q22RI5_TETTS</name>
<dbReference type="InterPro" id="IPR008271">
    <property type="entry name" value="Ser/Thr_kinase_AS"/>
</dbReference>
<dbReference type="OrthoDB" id="63267at2759"/>
<dbReference type="GO" id="GO:0005524">
    <property type="term" value="F:ATP binding"/>
    <property type="evidence" value="ECO:0007669"/>
    <property type="project" value="UniProtKB-UniRule"/>
</dbReference>
<evidence type="ECO:0000256" key="8">
    <source>
        <dbReference type="RuleBase" id="RU000304"/>
    </source>
</evidence>
<dbReference type="InterPro" id="IPR045270">
    <property type="entry name" value="STKc_AGC"/>
</dbReference>
<dbReference type="eggNOG" id="KOG0603">
    <property type="taxonomic scope" value="Eukaryota"/>
</dbReference>
<dbReference type="GO" id="GO:0004674">
    <property type="term" value="F:protein serine/threonine kinase activity"/>
    <property type="evidence" value="ECO:0007669"/>
    <property type="project" value="UniProtKB-KW"/>
</dbReference>
<evidence type="ECO:0000256" key="4">
    <source>
        <dbReference type="ARBA" id="ARBA00022741"/>
    </source>
</evidence>
<evidence type="ECO:0000256" key="7">
    <source>
        <dbReference type="PROSITE-ProRule" id="PRU10141"/>
    </source>
</evidence>
<keyword evidence="3" id="KW-0808">Transferase</keyword>
<gene>
    <name evidence="11" type="ORF">TTHERM_00016020</name>
</gene>
<comment type="similarity">
    <text evidence="8">Belongs to the protein kinase superfamily.</text>
</comment>
<keyword evidence="1 8" id="KW-0723">Serine/threonine-protein kinase</keyword>
<dbReference type="Gene3D" id="1.10.510.10">
    <property type="entry name" value="Transferase(Phosphotransferase) domain 1"/>
    <property type="match status" value="1"/>
</dbReference>
<accession>Q22RI5</accession>
<dbReference type="SUPFAM" id="SSF56112">
    <property type="entry name" value="Protein kinase-like (PK-like)"/>
    <property type="match status" value="1"/>
</dbReference>
<dbReference type="Pfam" id="PF00069">
    <property type="entry name" value="Pkinase"/>
    <property type="match status" value="1"/>
</dbReference>
<protein>
    <submittedName>
        <fullName evidence="11">Serine/Threonine kinase domain protein</fullName>
    </submittedName>
</protein>
<dbReference type="FunFam" id="3.30.200.20:FF:000537">
    <property type="entry name" value="Non-specific serine/threonine protein kinase"/>
    <property type="match status" value="1"/>
</dbReference>
<reference evidence="12" key="1">
    <citation type="journal article" date="2006" name="PLoS Biol.">
        <title>Macronuclear genome sequence of the ciliate Tetrahymena thermophila, a model eukaryote.</title>
        <authorList>
            <person name="Eisen J.A."/>
            <person name="Coyne R.S."/>
            <person name="Wu M."/>
            <person name="Wu D."/>
            <person name="Thiagarajan M."/>
            <person name="Wortman J.R."/>
            <person name="Badger J.H."/>
            <person name="Ren Q."/>
            <person name="Amedeo P."/>
            <person name="Jones K.M."/>
            <person name="Tallon L.J."/>
            <person name="Delcher A.L."/>
            <person name="Salzberg S.L."/>
            <person name="Silva J.C."/>
            <person name="Haas B.J."/>
            <person name="Majoros W.H."/>
            <person name="Farzad M."/>
            <person name="Carlton J.M."/>
            <person name="Smith R.K. Jr."/>
            <person name="Garg J."/>
            <person name="Pearlman R.E."/>
            <person name="Karrer K.M."/>
            <person name="Sun L."/>
            <person name="Manning G."/>
            <person name="Elde N.C."/>
            <person name="Turkewitz A.P."/>
            <person name="Asai D.J."/>
            <person name="Wilkes D.E."/>
            <person name="Wang Y."/>
            <person name="Cai H."/>
            <person name="Collins K."/>
            <person name="Stewart B.A."/>
            <person name="Lee S.R."/>
            <person name="Wilamowska K."/>
            <person name="Weinberg Z."/>
            <person name="Ruzzo W.L."/>
            <person name="Wloga D."/>
            <person name="Gaertig J."/>
            <person name="Frankel J."/>
            <person name="Tsao C.-C."/>
            <person name="Gorovsky M.A."/>
            <person name="Keeling P.J."/>
            <person name="Waller R.F."/>
            <person name="Patron N.J."/>
            <person name="Cherry J.M."/>
            <person name="Stover N.A."/>
            <person name="Krieger C.J."/>
            <person name="del Toro C."/>
            <person name="Ryder H.F."/>
            <person name="Williamson S.C."/>
            <person name="Barbeau R.A."/>
            <person name="Hamilton E.P."/>
            <person name="Orias E."/>
        </authorList>
    </citation>
    <scope>NUCLEOTIDE SEQUENCE [LARGE SCALE GENOMIC DNA]</scope>
    <source>
        <strain evidence="12">SB210</strain>
    </source>
</reference>
<organism evidence="11 12">
    <name type="scientific">Tetrahymena thermophila (strain SB210)</name>
    <dbReference type="NCBI Taxonomy" id="312017"/>
    <lineage>
        <taxon>Eukaryota</taxon>
        <taxon>Sar</taxon>
        <taxon>Alveolata</taxon>
        <taxon>Ciliophora</taxon>
        <taxon>Intramacronucleata</taxon>
        <taxon>Oligohymenophorea</taxon>
        <taxon>Hymenostomatida</taxon>
        <taxon>Tetrahymenina</taxon>
        <taxon>Tetrahymenidae</taxon>
        <taxon>Tetrahymena</taxon>
    </lineage>
</organism>
<evidence type="ECO:0000256" key="1">
    <source>
        <dbReference type="ARBA" id="ARBA00022527"/>
    </source>
</evidence>
<feature type="domain" description="Protein kinase" evidence="9">
    <location>
        <begin position="37"/>
        <end position="294"/>
    </location>
</feature>
<dbReference type="PROSITE" id="PS51285">
    <property type="entry name" value="AGC_KINASE_CTER"/>
    <property type="match status" value="1"/>
</dbReference>
<proteinExistence type="inferred from homology"/>
<evidence type="ECO:0000259" key="10">
    <source>
        <dbReference type="PROSITE" id="PS51285"/>
    </source>
</evidence>
<dbReference type="Proteomes" id="UP000009168">
    <property type="component" value="Unassembled WGS sequence"/>
</dbReference>
<dbReference type="STRING" id="312017.Q22RI5"/>
<dbReference type="InterPro" id="IPR000719">
    <property type="entry name" value="Prot_kinase_dom"/>
</dbReference>
<dbReference type="PROSITE" id="PS00107">
    <property type="entry name" value="PROTEIN_KINASE_ATP"/>
    <property type="match status" value="1"/>
</dbReference>
<dbReference type="HOGENOM" id="CLU_000288_63_5_1"/>
<evidence type="ECO:0000256" key="3">
    <source>
        <dbReference type="ARBA" id="ARBA00022679"/>
    </source>
</evidence>
<dbReference type="InterPro" id="IPR017892">
    <property type="entry name" value="Pkinase_C"/>
</dbReference>
<keyword evidence="4 7" id="KW-0547">Nucleotide-binding</keyword>
<dbReference type="PANTHER" id="PTHR24351">
    <property type="entry name" value="RIBOSOMAL PROTEIN S6 KINASE"/>
    <property type="match status" value="1"/>
</dbReference>